<evidence type="ECO:0000313" key="11">
    <source>
        <dbReference type="Proteomes" id="UP000515146"/>
    </source>
</evidence>
<feature type="binding site" evidence="7">
    <location>
        <position position="886"/>
    </location>
    <ligand>
        <name>Zn(2+)</name>
        <dbReference type="ChEBI" id="CHEBI:29105"/>
        <label>2</label>
    </ligand>
</feature>
<dbReference type="Gene3D" id="1.10.1300.10">
    <property type="entry name" value="3'5'-cyclic nucleotide phosphodiesterase, catalytic domain"/>
    <property type="match status" value="1"/>
</dbReference>
<dbReference type="FunFam" id="1.10.1300.10:FF:000003">
    <property type="entry name" value="Phosphodiesterase"/>
    <property type="match status" value="1"/>
</dbReference>
<feature type="active site" description="Proton donor" evidence="5">
    <location>
        <position position="845"/>
    </location>
</feature>
<dbReference type="GO" id="GO:0046872">
    <property type="term" value="F:metal ion binding"/>
    <property type="evidence" value="ECO:0007669"/>
    <property type="project" value="UniProtKB-KW"/>
</dbReference>
<comment type="similarity">
    <text evidence="1 8">Belongs to the cyclic nucleotide phosphodiesterase family.</text>
</comment>
<feature type="binding site" evidence="6">
    <location>
        <position position="1053"/>
    </location>
    <ligand>
        <name>AMP</name>
        <dbReference type="ChEBI" id="CHEBI:456215"/>
    </ligand>
</feature>
<feature type="binding site" evidence="7">
    <location>
        <position position="849"/>
    </location>
    <ligand>
        <name>Zn(2+)</name>
        <dbReference type="ChEBI" id="CHEBI:29105"/>
        <label>1</label>
    </ligand>
</feature>
<evidence type="ECO:0000256" key="4">
    <source>
        <dbReference type="ARBA" id="ARBA00022801"/>
    </source>
</evidence>
<accession>A0A6P6XSH2</accession>
<feature type="domain" description="PDEase" evidence="10">
    <location>
        <begin position="768"/>
        <end position="1097"/>
    </location>
</feature>
<feature type="binding site" evidence="7">
    <location>
        <position position="885"/>
    </location>
    <ligand>
        <name>Zn(2+)</name>
        <dbReference type="ChEBI" id="CHEBI:29105"/>
        <label>1</label>
    </ligand>
</feature>
<dbReference type="Proteomes" id="UP000515146">
    <property type="component" value="Unplaced"/>
</dbReference>
<sequence length="1153" mass="130837">MNKSNIHLSSLNICWHPRSNTISSTATGTKTKSKIEVPQSLSNCGINKSSSSSSTNRSINVNNGKNPKQQQQQQQQKSPMMIMDNDDDSKQSITMTKTIKSMNHIDSKLLNHQHHHNNRKLSFEQQQQQLNGDIDNSDIGDNNETNTIEDWLDEHPDFVNNYVIRKVSRTIIDKWLVTHSASSMGTFFSNNNNNNNNTATIQQTTVSKVADSGANTPVRKISAHEFEASGGGYLRPMISTTCDGALTFLSIQDSSHNLSSRENSLTTTTTNDSIDLLNNTSGLSGSFGQHRSSRQRSSIISLRTREQFESNSTDERELIFELVKDICNDLDVKSLCHKILKNVSILTQADRCSLFLVKGEKDGIDNRYLVSQLFDVCGQSTIEQVSKNEEIIIPWGTGIVGHVAETGEPVNIPDCYQDSRFTDTIDQKTGYKTCNMLCYPIFDIDGEVMGVAQVINKKDSKCFDKNDENVFAKYLQFCGIGLRNAQIYERSQLENKRNQVLLDLARMVFEKQSSIENIIYRILIHVLSLLQCERCQIMLLECDDDDEDDDFFGPMDFKNRHQDDSPMKHSQQTINNHSSDRSPISDCPSSNGSSCSESIYDLQANHATMATRSFYRVFDLQTKDLEQPDFEKNQTAPFEGRFPINIGITGYVVTTGETLNIADAYNDCRFDPIVDEQDDNDDNDGNRFRHRNILCMPIRNATRKIIGIAQLVNKLNGRPFNKNDENLFEAFAIFSGMGIENTNKFEKAVKSMAKQKVTLELLSYHASASEQEASKFARMLIPSTSSLSLSSLRFDDFSLNEDQMIKACIRMFIDLDLIERFHIDYKVLCRWILSVRKNYRPVLYHNWRHAFNVAQMMFAIFVNTELCYVLGELETMALIVACLCHDLDHRGTNNSFQIKTSSPLAQLYSTSTLEHHHFDQSLMILNSQGNQILSNLSPEEYRRVVHVMEEAILATDLAIYFRNRDKFFQLVEQMNTNGQRDWSDENNRSLLRSMLMTCCDIAAITKPWQTQKVVADLVASEFYQQGDIEKEQLNIEPIDMMNREKKDELPKMQISFIDTICLPIYQAFAKLGPSPMKILLNGVIDNREAWHLLSSQPYQLNIRQTNSTSTSTLTTTATMLKSSSPPPPSLIETPPSSSSIDIVDDKPKDNDDN</sequence>
<evidence type="ECO:0000259" key="10">
    <source>
        <dbReference type="PROSITE" id="PS51845"/>
    </source>
</evidence>
<evidence type="ECO:0000256" key="3">
    <source>
        <dbReference type="ARBA" id="ARBA00022723"/>
    </source>
</evidence>
<evidence type="ECO:0000313" key="12">
    <source>
        <dbReference type="RefSeq" id="XP_027196325.1"/>
    </source>
</evidence>
<keyword evidence="2" id="KW-0140">cGMP</keyword>
<evidence type="ECO:0000256" key="2">
    <source>
        <dbReference type="ARBA" id="ARBA00022535"/>
    </source>
</evidence>
<comment type="cofactor">
    <cofactor evidence="8">
        <name>a divalent metal cation</name>
        <dbReference type="ChEBI" id="CHEBI:60240"/>
    </cofactor>
    <text evidence="8">Binds 2 divalent metal cations per subunit. Site 1 may preferentially bind zinc ions, while site 2 has a preference for magnesium and/or manganese ions.</text>
</comment>
<dbReference type="SMART" id="SM00471">
    <property type="entry name" value="HDc"/>
    <property type="match status" value="1"/>
</dbReference>
<evidence type="ECO:0000256" key="6">
    <source>
        <dbReference type="PIRSR" id="PIRSR623088-2"/>
    </source>
</evidence>
<dbReference type="InterPro" id="IPR023174">
    <property type="entry name" value="PDEase_CS"/>
</dbReference>
<dbReference type="Gene3D" id="3.30.450.40">
    <property type="match status" value="3"/>
</dbReference>
<dbReference type="OMA" id="PIWLPLA"/>
<dbReference type="SUPFAM" id="SSF109604">
    <property type="entry name" value="HD-domain/PDEase-like"/>
    <property type="match status" value="1"/>
</dbReference>
<feature type="binding site" evidence="6">
    <location>
        <position position="1000"/>
    </location>
    <ligand>
        <name>AMP</name>
        <dbReference type="ChEBI" id="CHEBI:456215"/>
    </ligand>
</feature>
<dbReference type="FunCoup" id="A0A6P6XSH2">
    <property type="interactions" value="236"/>
</dbReference>
<keyword evidence="4 8" id="KW-0378">Hydrolase</keyword>
<dbReference type="OrthoDB" id="6017640at2759"/>
<feature type="region of interest" description="Disordered" evidence="9">
    <location>
        <begin position="1116"/>
        <end position="1153"/>
    </location>
</feature>
<feature type="compositionally biased region" description="Low complexity" evidence="9">
    <location>
        <begin position="40"/>
        <end position="76"/>
    </location>
</feature>
<dbReference type="KEGG" id="dpte:113790819"/>
<dbReference type="PROSITE" id="PS00126">
    <property type="entry name" value="PDEASE_I_1"/>
    <property type="match status" value="1"/>
</dbReference>
<dbReference type="PRINTS" id="PR00387">
    <property type="entry name" value="PDIESTERASE1"/>
</dbReference>
<dbReference type="Pfam" id="PF01590">
    <property type="entry name" value="GAF"/>
    <property type="match status" value="2"/>
</dbReference>
<evidence type="ECO:0000256" key="5">
    <source>
        <dbReference type="PIRSR" id="PIRSR623088-1"/>
    </source>
</evidence>
<feature type="compositionally biased region" description="Polar residues" evidence="9">
    <location>
        <begin position="568"/>
        <end position="577"/>
    </location>
</feature>
<feature type="compositionally biased region" description="Low complexity" evidence="9">
    <location>
        <begin position="1130"/>
        <end position="1141"/>
    </location>
</feature>
<feature type="binding site" evidence="7">
    <location>
        <position position="1000"/>
    </location>
    <ligand>
        <name>Zn(2+)</name>
        <dbReference type="ChEBI" id="CHEBI:29105"/>
        <label>1</label>
    </ligand>
</feature>
<dbReference type="InParanoid" id="A0A6P6XSH2"/>
<dbReference type="SMART" id="SM00065">
    <property type="entry name" value="GAF"/>
    <property type="match status" value="2"/>
</dbReference>
<feature type="binding site" evidence="6">
    <location>
        <begin position="845"/>
        <end position="849"/>
    </location>
    <ligand>
        <name>AMP</name>
        <dbReference type="ChEBI" id="CHEBI:456215"/>
    </ligand>
</feature>
<organism evidence="11 12">
    <name type="scientific">Dermatophagoides pteronyssinus</name>
    <name type="common">European house dust mite</name>
    <dbReference type="NCBI Taxonomy" id="6956"/>
    <lineage>
        <taxon>Eukaryota</taxon>
        <taxon>Metazoa</taxon>
        <taxon>Ecdysozoa</taxon>
        <taxon>Arthropoda</taxon>
        <taxon>Chelicerata</taxon>
        <taxon>Arachnida</taxon>
        <taxon>Acari</taxon>
        <taxon>Acariformes</taxon>
        <taxon>Sarcoptiformes</taxon>
        <taxon>Astigmata</taxon>
        <taxon>Psoroptidia</taxon>
        <taxon>Analgoidea</taxon>
        <taxon>Pyroglyphidae</taxon>
        <taxon>Dermatophagoidinae</taxon>
        <taxon>Dermatophagoides</taxon>
    </lineage>
</organism>
<keyword evidence="11" id="KW-1185">Reference proteome</keyword>
<dbReference type="GO" id="GO:0007165">
    <property type="term" value="P:signal transduction"/>
    <property type="evidence" value="ECO:0007669"/>
    <property type="project" value="InterPro"/>
</dbReference>
<feature type="binding site" evidence="7">
    <location>
        <position position="886"/>
    </location>
    <ligand>
        <name>Zn(2+)</name>
        <dbReference type="ChEBI" id="CHEBI:29105"/>
        <label>1</label>
    </ligand>
</feature>
<dbReference type="Pfam" id="PF00233">
    <property type="entry name" value="PDEase_I"/>
    <property type="match status" value="1"/>
</dbReference>
<feature type="region of interest" description="Disordered" evidence="9">
    <location>
        <begin position="553"/>
        <end position="590"/>
    </location>
</feature>
<dbReference type="InterPro" id="IPR003607">
    <property type="entry name" value="HD/PDEase_dom"/>
</dbReference>
<dbReference type="PANTHER" id="PTHR11347">
    <property type="entry name" value="CYCLIC NUCLEOTIDE PHOSPHODIESTERASE"/>
    <property type="match status" value="1"/>
</dbReference>
<feature type="region of interest" description="Disordered" evidence="9">
    <location>
        <begin position="19"/>
        <end position="88"/>
    </location>
</feature>
<dbReference type="InterPro" id="IPR003018">
    <property type="entry name" value="GAF"/>
</dbReference>
<feature type="compositionally biased region" description="Low complexity" evidence="9">
    <location>
        <begin position="21"/>
        <end position="30"/>
    </location>
</feature>
<protein>
    <recommendedName>
        <fullName evidence="8">Phosphodiesterase</fullName>
        <ecNumber evidence="8">3.1.4.-</ecNumber>
    </recommendedName>
</protein>
<evidence type="ECO:0000256" key="7">
    <source>
        <dbReference type="PIRSR" id="PIRSR623088-3"/>
    </source>
</evidence>
<evidence type="ECO:0000256" key="9">
    <source>
        <dbReference type="SAM" id="MobiDB-lite"/>
    </source>
</evidence>
<dbReference type="PROSITE" id="PS51845">
    <property type="entry name" value="PDEASE_I_2"/>
    <property type="match status" value="1"/>
</dbReference>
<dbReference type="InterPro" id="IPR036971">
    <property type="entry name" value="PDEase_catalytic_dom_sf"/>
</dbReference>
<dbReference type="CDD" id="cd00077">
    <property type="entry name" value="HDc"/>
    <property type="match status" value="1"/>
</dbReference>
<evidence type="ECO:0000256" key="8">
    <source>
        <dbReference type="RuleBase" id="RU363067"/>
    </source>
</evidence>
<feature type="compositionally biased region" description="Basic and acidic residues" evidence="9">
    <location>
        <begin position="557"/>
        <end position="567"/>
    </location>
</feature>
<dbReference type="GO" id="GO:0047555">
    <property type="term" value="F:3',5'-cyclic-GMP phosphodiesterase activity"/>
    <property type="evidence" value="ECO:0007669"/>
    <property type="project" value="UniProtKB-ARBA"/>
</dbReference>
<dbReference type="FunFam" id="3.30.450.40:FF:000031">
    <property type="entry name" value="Phosphodiesterase"/>
    <property type="match status" value="1"/>
</dbReference>
<dbReference type="InterPro" id="IPR029016">
    <property type="entry name" value="GAF-like_dom_sf"/>
</dbReference>
<gene>
    <name evidence="12" type="primary">LOC113790819</name>
</gene>
<reference evidence="12" key="1">
    <citation type="submission" date="2025-08" db="UniProtKB">
        <authorList>
            <consortium name="RefSeq"/>
        </authorList>
    </citation>
    <scope>IDENTIFICATION</scope>
    <source>
        <strain evidence="12">Airmid</strain>
    </source>
</reference>
<feature type="binding site" evidence="6">
    <location>
        <position position="886"/>
    </location>
    <ligand>
        <name>AMP</name>
        <dbReference type="ChEBI" id="CHEBI:456215"/>
    </ligand>
</feature>
<dbReference type="InterPro" id="IPR002073">
    <property type="entry name" value="PDEase_catalytic_dom"/>
</dbReference>
<dbReference type="AlphaFoldDB" id="A0A6P6XSH2"/>
<dbReference type="InterPro" id="IPR023088">
    <property type="entry name" value="PDEase"/>
</dbReference>
<dbReference type="RefSeq" id="XP_027196325.1">
    <property type="nucleotide sequence ID" value="XM_027340524.1"/>
</dbReference>
<dbReference type="EC" id="3.1.4.-" evidence="8"/>
<dbReference type="FunFam" id="3.30.450.40:FF:000015">
    <property type="entry name" value="Phosphodiesterase"/>
    <property type="match status" value="1"/>
</dbReference>
<feature type="compositionally biased region" description="Basic and acidic residues" evidence="9">
    <location>
        <begin position="1143"/>
        <end position="1153"/>
    </location>
</feature>
<name>A0A6P6XSH2_DERPT</name>
<dbReference type="GO" id="GO:0046068">
    <property type="term" value="P:cGMP metabolic process"/>
    <property type="evidence" value="ECO:0007669"/>
    <property type="project" value="UniProtKB-ARBA"/>
</dbReference>
<dbReference type="SUPFAM" id="SSF55781">
    <property type="entry name" value="GAF domain-like"/>
    <property type="match status" value="2"/>
</dbReference>
<evidence type="ECO:0000256" key="1">
    <source>
        <dbReference type="ARBA" id="ARBA00007648"/>
    </source>
</evidence>
<keyword evidence="3 7" id="KW-0479">Metal-binding</keyword>
<proteinExistence type="inferred from homology"/>